<name>A0A1X7V4X6_AMPQE</name>
<sequence length="104" mass="11900">MKELEALAVQYECVANLIVIKYPFVADCYGPSQLVVAPLEDSYTLKKNVPMIIDLSSGEYYINAEQYLLTVADNLSEIFKKLAQRLVHLWKGKYLLWQKALNVT</sequence>
<evidence type="ECO:0000313" key="1">
    <source>
        <dbReference type="EnsemblMetazoa" id="Aqu2.1.35325_001"/>
    </source>
</evidence>
<reference evidence="1" key="1">
    <citation type="submission" date="2017-05" db="UniProtKB">
        <authorList>
            <consortium name="EnsemblMetazoa"/>
        </authorList>
    </citation>
    <scope>IDENTIFICATION</scope>
</reference>
<dbReference type="InParanoid" id="A0A1X7V4X6"/>
<protein>
    <submittedName>
        <fullName evidence="1">Uncharacterized protein</fullName>
    </submittedName>
</protein>
<dbReference type="EnsemblMetazoa" id="Aqu2.1.35325_001">
    <property type="protein sequence ID" value="Aqu2.1.35325_001"/>
    <property type="gene ID" value="Aqu2.1.35325"/>
</dbReference>
<dbReference type="AlphaFoldDB" id="A0A1X7V4X6"/>
<accession>A0A1X7V4X6</accession>
<organism evidence="1">
    <name type="scientific">Amphimedon queenslandica</name>
    <name type="common">Sponge</name>
    <dbReference type="NCBI Taxonomy" id="400682"/>
    <lineage>
        <taxon>Eukaryota</taxon>
        <taxon>Metazoa</taxon>
        <taxon>Porifera</taxon>
        <taxon>Demospongiae</taxon>
        <taxon>Heteroscleromorpha</taxon>
        <taxon>Haplosclerida</taxon>
        <taxon>Niphatidae</taxon>
        <taxon>Amphimedon</taxon>
    </lineage>
</organism>
<proteinExistence type="predicted"/>